<proteinExistence type="predicted"/>
<dbReference type="AlphaFoldDB" id="A0A0D8ZSR0"/>
<dbReference type="EMBL" id="JYON01000009">
    <property type="protein sequence ID" value="KJH71798.1"/>
    <property type="molecule type" value="Genomic_DNA"/>
</dbReference>
<dbReference type="STRING" id="1618023.UH38_10440"/>
<dbReference type="Pfam" id="PF05685">
    <property type="entry name" value="Uma2"/>
    <property type="match status" value="1"/>
</dbReference>
<dbReference type="Proteomes" id="UP000032452">
    <property type="component" value="Unassembled WGS sequence"/>
</dbReference>
<evidence type="ECO:0000259" key="1">
    <source>
        <dbReference type="Pfam" id="PF05685"/>
    </source>
</evidence>
<protein>
    <recommendedName>
        <fullName evidence="1">Putative restriction endonuclease domain-containing protein</fullName>
    </recommendedName>
</protein>
<dbReference type="InterPro" id="IPR008538">
    <property type="entry name" value="Uma2"/>
</dbReference>
<gene>
    <name evidence="2" type="ORF">UH38_10440</name>
</gene>
<dbReference type="CDD" id="cd06260">
    <property type="entry name" value="DUF820-like"/>
    <property type="match status" value="1"/>
</dbReference>
<keyword evidence="3" id="KW-1185">Reference proteome</keyword>
<reference evidence="2 3" key="1">
    <citation type="submission" date="2015-02" db="EMBL/GenBank/DDBJ databases">
        <title>Draft genome of a novel marine cyanobacterium (Chroococcales) isolated from South Atlantic Ocean.</title>
        <authorList>
            <person name="Rigonato J."/>
            <person name="Alvarenga D.O."/>
            <person name="Branco L.H."/>
            <person name="Varani A.M."/>
            <person name="Brandini F.P."/>
            <person name="Fiore M.F."/>
        </authorList>
    </citation>
    <scope>NUCLEOTIDE SEQUENCE [LARGE SCALE GENOMIC DNA]</scope>
    <source>
        <strain evidence="2 3">CENA595</strain>
    </source>
</reference>
<feature type="domain" description="Putative restriction endonuclease" evidence="1">
    <location>
        <begin position="17"/>
        <end position="174"/>
    </location>
</feature>
<name>A0A0D8ZSR0_9CYAN</name>
<dbReference type="InterPro" id="IPR012296">
    <property type="entry name" value="Nuclease_put_TT1808"/>
</dbReference>
<dbReference type="RefSeq" id="WP_045054602.1">
    <property type="nucleotide sequence ID" value="NZ_CAWMDP010000042.1"/>
</dbReference>
<dbReference type="InterPro" id="IPR011335">
    <property type="entry name" value="Restrct_endonuc-II-like"/>
</dbReference>
<dbReference type="Gene3D" id="3.90.1570.10">
    <property type="entry name" value="tt1808, chain A"/>
    <property type="match status" value="1"/>
</dbReference>
<dbReference type="PANTHER" id="PTHR35400">
    <property type="entry name" value="SLR1083 PROTEIN"/>
    <property type="match status" value="1"/>
</dbReference>
<dbReference type="OrthoDB" id="459822at2"/>
<dbReference type="SUPFAM" id="SSF52980">
    <property type="entry name" value="Restriction endonuclease-like"/>
    <property type="match status" value="1"/>
</dbReference>
<organism evidence="2 3">
    <name type="scientific">Aliterella atlantica CENA595</name>
    <dbReference type="NCBI Taxonomy" id="1618023"/>
    <lineage>
        <taxon>Bacteria</taxon>
        <taxon>Bacillati</taxon>
        <taxon>Cyanobacteriota</taxon>
        <taxon>Cyanophyceae</taxon>
        <taxon>Chroococcidiopsidales</taxon>
        <taxon>Aliterellaceae</taxon>
        <taxon>Aliterella</taxon>
    </lineage>
</organism>
<comment type="caution">
    <text evidence="2">The sequence shown here is derived from an EMBL/GenBank/DDBJ whole genome shotgun (WGS) entry which is preliminary data.</text>
</comment>
<evidence type="ECO:0000313" key="3">
    <source>
        <dbReference type="Proteomes" id="UP000032452"/>
    </source>
</evidence>
<accession>A0A0D8ZSR0</accession>
<dbReference type="PANTHER" id="PTHR35400:SF1">
    <property type="entry name" value="SLR1083 PROTEIN"/>
    <property type="match status" value="1"/>
</dbReference>
<sequence>MEAPTQLATDIWTVATWDEYIQTIENPAYEQAKGFYHNGRMLIDMAPIGFAHSCDHTIILFAVSLFCTLKGIPLKGQIGCSFRKLGLQECQPDCSYYVGERANLIPQLTKIVDLNTYPAPDLVIEISDSTLSSDLGNKRLMYEELVVKEYWIVDVQKAQLKAFTIANGGSQAIAKSTLLPGLSFSLLEEALQRTRVADQSTVGAWLMQQFQAI</sequence>
<evidence type="ECO:0000313" key="2">
    <source>
        <dbReference type="EMBL" id="KJH71798.1"/>
    </source>
</evidence>